<keyword evidence="2" id="KW-1185">Reference proteome</keyword>
<comment type="caution">
    <text evidence="1">The sequence shown here is derived from an EMBL/GenBank/DDBJ whole genome shotgun (WGS) entry which is preliminary data.</text>
</comment>
<dbReference type="Proteomes" id="UP001519460">
    <property type="component" value="Unassembled WGS sequence"/>
</dbReference>
<dbReference type="InterPro" id="IPR036397">
    <property type="entry name" value="RNaseH_sf"/>
</dbReference>
<name>A0ABD0K8E3_9CAEN</name>
<reference evidence="1 2" key="1">
    <citation type="journal article" date="2023" name="Sci. Data">
        <title>Genome assembly of the Korean intertidal mud-creeper Batillaria attramentaria.</title>
        <authorList>
            <person name="Patra A.K."/>
            <person name="Ho P.T."/>
            <person name="Jun S."/>
            <person name="Lee S.J."/>
            <person name="Kim Y."/>
            <person name="Won Y.J."/>
        </authorList>
    </citation>
    <scope>NUCLEOTIDE SEQUENCE [LARGE SCALE GENOMIC DNA]</scope>
    <source>
        <strain evidence="1">Wonlab-2016</strain>
    </source>
</reference>
<evidence type="ECO:0000313" key="2">
    <source>
        <dbReference type="Proteomes" id="UP001519460"/>
    </source>
</evidence>
<dbReference type="AlphaFoldDB" id="A0ABD0K8E3"/>
<evidence type="ECO:0000313" key="1">
    <source>
        <dbReference type="EMBL" id="KAK7483344.1"/>
    </source>
</evidence>
<accession>A0ABD0K8E3</accession>
<organism evidence="1 2">
    <name type="scientific">Batillaria attramentaria</name>
    <dbReference type="NCBI Taxonomy" id="370345"/>
    <lineage>
        <taxon>Eukaryota</taxon>
        <taxon>Metazoa</taxon>
        <taxon>Spiralia</taxon>
        <taxon>Lophotrochozoa</taxon>
        <taxon>Mollusca</taxon>
        <taxon>Gastropoda</taxon>
        <taxon>Caenogastropoda</taxon>
        <taxon>Sorbeoconcha</taxon>
        <taxon>Cerithioidea</taxon>
        <taxon>Batillariidae</taxon>
        <taxon>Batillaria</taxon>
    </lineage>
</organism>
<dbReference type="Gene3D" id="3.30.420.10">
    <property type="entry name" value="Ribonuclease H-like superfamily/Ribonuclease H"/>
    <property type="match status" value="1"/>
</dbReference>
<gene>
    <name evidence="1" type="ORF">BaRGS_00025404</name>
</gene>
<proteinExistence type="predicted"/>
<evidence type="ECO:0008006" key="3">
    <source>
        <dbReference type="Google" id="ProtNLM"/>
    </source>
</evidence>
<protein>
    <recommendedName>
        <fullName evidence="3">Tc1-like transposase DDE domain-containing protein</fullName>
    </recommendedName>
</protein>
<dbReference type="EMBL" id="JACVVK020000228">
    <property type="protein sequence ID" value="KAK7483344.1"/>
    <property type="molecule type" value="Genomic_DNA"/>
</dbReference>
<sequence>MEDNESTAGEGGEQHQLVSRRLCHMAKGASWCGAGCDGGDRTPLVMVDGNLTAQRYIDQIIRPVVLPYLQQQPHGVLYQQDTAPPHTASVVHHVLAANVNVLPWPARSPDSVNI</sequence>